<feature type="transmembrane region" description="Helical" evidence="1">
    <location>
        <begin position="21"/>
        <end position="41"/>
    </location>
</feature>
<protein>
    <recommendedName>
        <fullName evidence="2">Extensin-like C-terminal domain-containing protein</fullName>
    </recommendedName>
</protein>
<sequence>MAAYRVPHPHNQKAARRQTRAARWIGVLLLWAIVLTLGFVADRVIPPQHLPWKTLSVIDPVGLATKIKAARAGEDAAACRAILTQGGVDYVAAPEQASGEFCRVHDALELTAGLAPLKPARPVLTCKEALAVTIWERKVVQAAAFDTLGQGVVAIDHYGSYACRRIYDRAEGPVSEHASANALDVAGFRLADGTQISVEKDWNDPGPRGAFLHRVRDGACQVFITVLSPDYNAEHANHLHLDMGGWAKCA</sequence>
<dbReference type="InterPro" id="IPR009683">
    <property type="entry name" value="Extensin-like_C"/>
</dbReference>
<dbReference type="Proteomes" id="UP001228905">
    <property type="component" value="Unassembled WGS sequence"/>
</dbReference>
<gene>
    <name evidence="3" type="ORF">QO010_002515</name>
</gene>
<evidence type="ECO:0000256" key="1">
    <source>
        <dbReference type="SAM" id="Phobius"/>
    </source>
</evidence>
<keyword evidence="1" id="KW-1133">Transmembrane helix</keyword>
<keyword evidence="4" id="KW-1185">Reference proteome</keyword>
<feature type="domain" description="Extensin-like C-terminal" evidence="2">
    <location>
        <begin position="78"/>
        <end position="249"/>
    </location>
</feature>
<dbReference type="Pfam" id="PF06904">
    <property type="entry name" value="Extensin-like_C"/>
    <property type="match status" value="1"/>
</dbReference>
<dbReference type="EMBL" id="JAUSVS010000004">
    <property type="protein sequence ID" value="MDQ0464731.1"/>
    <property type="molecule type" value="Genomic_DNA"/>
</dbReference>
<evidence type="ECO:0000259" key="2">
    <source>
        <dbReference type="Pfam" id="PF06904"/>
    </source>
</evidence>
<proteinExistence type="predicted"/>
<accession>A0ABU0ITP8</accession>
<keyword evidence="1" id="KW-0812">Transmembrane</keyword>
<evidence type="ECO:0000313" key="4">
    <source>
        <dbReference type="Proteomes" id="UP001228905"/>
    </source>
</evidence>
<dbReference type="RefSeq" id="WP_307349602.1">
    <property type="nucleotide sequence ID" value="NZ_JAUSVS010000004.1"/>
</dbReference>
<comment type="caution">
    <text evidence="3">The sequence shown here is derived from an EMBL/GenBank/DDBJ whole genome shotgun (WGS) entry which is preliminary data.</text>
</comment>
<reference evidence="3 4" key="1">
    <citation type="submission" date="2023-07" db="EMBL/GenBank/DDBJ databases">
        <title>Genomic Encyclopedia of Type Strains, Phase IV (KMG-IV): sequencing the most valuable type-strain genomes for metagenomic binning, comparative biology and taxonomic classification.</title>
        <authorList>
            <person name="Goeker M."/>
        </authorList>
    </citation>
    <scope>NUCLEOTIDE SEQUENCE [LARGE SCALE GENOMIC DNA]</scope>
    <source>
        <strain evidence="3 4">DSM 18695</strain>
    </source>
</reference>
<evidence type="ECO:0000313" key="3">
    <source>
        <dbReference type="EMBL" id="MDQ0464731.1"/>
    </source>
</evidence>
<keyword evidence="1" id="KW-0472">Membrane</keyword>
<name>A0ABU0ITP8_9CAUL</name>
<organism evidence="3 4">
    <name type="scientific">Caulobacter ginsengisoli</name>
    <dbReference type="NCBI Taxonomy" id="400775"/>
    <lineage>
        <taxon>Bacteria</taxon>
        <taxon>Pseudomonadati</taxon>
        <taxon>Pseudomonadota</taxon>
        <taxon>Alphaproteobacteria</taxon>
        <taxon>Caulobacterales</taxon>
        <taxon>Caulobacteraceae</taxon>
        <taxon>Caulobacter</taxon>
    </lineage>
</organism>